<dbReference type="CDD" id="cd01719">
    <property type="entry name" value="Sm_G"/>
    <property type="match status" value="1"/>
</dbReference>
<dbReference type="InterPro" id="IPR010920">
    <property type="entry name" value="LSM_dom_sf"/>
</dbReference>
<evidence type="ECO:0000256" key="10">
    <source>
        <dbReference type="SAM" id="MobiDB-lite"/>
    </source>
</evidence>
<dbReference type="GO" id="GO:0043186">
    <property type="term" value="C:P granule"/>
    <property type="evidence" value="ECO:0007669"/>
    <property type="project" value="TreeGrafter"/>
</dbReference>
<dbReference type="GO" id="GO:0005689">
    <property type="term" value="C:U12-type spliceosomal complex"/>
    <property type="evidence" value="ECO:0007669"/>
    <property type="project" value="TreeGrafter"/>
</dbReference>
<proteinExistence type="inferred from homology"/>
<dbReference type="Proteomes" id="UP001152797">
    <property type="component" value="Unassembled WGS sequence"/>
</dbReference>
<dbReference type="InterPro" id="IPR044641">
    <property type="entry name" value="Lsm7/SmG-like"/>
</dbReference>
<dbReference type="GO" id="GO:0005687">
    <property type="term" value="C:U4 snRNP"/>
    <property type="evidence" value="ECO:0007669"/>
    <property type="project" value="TreeGrafter"/>
</dbReference>
<dbReference type="InterPro" id="IPR001163">
    <property type="entry name" value="Sm_dom_euk/arc"/>
</dbReference>
<dbReference type="Gene3D" id="2.30.30.100">
    <property type="match status" value="1"/>
</dbReference>
<dbReference type="EMBL" id="CAMXCT010000569">
    <property type="protein sequence ID" value="CAI3980594.1"/>
    <property type="molecule type" value="Genomic_DNA"/>
</dbReference>
<keyword evidence="7 9" id="KW-0539">Nucleus</keyword>
<dbReference type="EMBL" id="CAMXCT020000569">
    <property type="protein sequence ID" value="CAL1133969.1"/>
    <property type="molecule type" value="Genomic_DNA"/>
</dbReference>
<dbReference type="SUPFAM" id="SSF50182">
    <property type="entry name" value="Sm-like ribonucleoproteins"/>
    <property type="match status" value="1"/>
</dbReference>
<evidence type="ECO:0000313" key="14">
    <source>
        <dbReference type="Proteomes" id="UP001152797"/>
    </source>
</evidence>
<evidence type="ECO:0000256" key="2">
    <source>
        <dbReference type="ARBA" id="ARBA00006850"/>
    </source>
</evidence>
<dbReference type="GO" id="GO:0071011">
    <property type="term" value="C:precatalytic spliceosome"/>
    <property type="evidence" value="ECO:0007669"/>
    <property type="project" value="TreeGrafter"/>
</dbReference>
<comment type="caution">
    <text evidence="12">The sequence shown here is derived from an EMBL/GenBank/DDBJ whole genome shotgun (WGS) entry which is preliminary data.</text>
</comment>
<organism evidence="12">
    <name type="scientific">Cladocopium goreaui</name>
    <dbReference type="NCBI Taxonomy" id="2562237"/>
    <lineage>
        <taxon>Eukaryota</taxon>
        <taxon>Sar</taxon>
        <taxon>Alveolata</taxon>
        <taxon>Dinophyceae</taxon>
        <taxon>Suessiales</taxon>
        <taxon>Symbiodiniaceae</taxon>
        <taxon>Cladocopium</taxon>
    </lineage>
</organism>
<evidence type="ECO:0000256" key="6">
    <source>
        <dbReference type="ARBA" id="ARBA00023187"/>
    </source>
</evidence>
<evidence type="ECO:0000256" key="3">
    <source>
        <dbReference type="ARBA" id="ARBA00022664"/>
    </source>
</evidence>
<reference evidence="13" key="2">
    <citation type="submission" date="2024-04" db="EMBL/GenBank/DDBJ databases">
        <authorList>
            <person name="Chen Y."/>
            <person name="Shah S."/>
            <person name="Dougan E. K."/>
            <person name="Thang M."/>
            <person name="Chan C."/>
        </authorList>
    </citation>
    <scope>NUCLEOTIDE SEQUENCE [LARGE SCALE GENOMIC DNA]</scope>
</reference>
<feature type="non-terminal residue" evidence="12">
    <location>
        <position position="1"/>
    </location>
</feature>
<keyword evidence="6 9" id="KW-0508">mRNA splicing</keyword>
<name>A0A9P1BW66_9DINO</name>
<dbReference type="GO" id="GO:0097526">
    <property type="term" value="C:spliceosomal tri-snRNP complex"/>
    <property type="evidence" value="ECO:0007669"/>
    <property type="project" value="TreeGrafter"/>
</dbReference>
<keyword evidence="14" id="KW-1185">Reference proteome</keyword>
<evidence type="ECO:0000256" key="1">
    <source>
        <dbReference type="ARBA" id="ARBA00004123"/>
    </source>
</evidence>
<evidence type="ECO:0000313" key="12">
    <source>
        <dbReference type="EMBL" id="CAI3980594.1"/>
    </source>
</evidence>
<evidence type="ECO:0000313" key="13">
    <source>
        <dbReference type="EMBL" id="CAL1133969.1"/>
    </source>
</evidence>
<evidence type="ECO:0000256" key="9">
    <source>
        <dbReference type="RuleBase" id="RU365052"/>
    </source>
</evidence>
<evidence type="ECO:0000256" key="8">
    <source>
        <dbReference type="ARBA" id="ARBA00023274"/>
    </source>
</evidence>
<keyword evidence="4 9" id="KW-0747">Spliceosome</keyword>
<comment type="function">
    <text evidence="9">Plays a role in pre-mRNA splicing.</text>
</comment>
<reference evidence="12" key="1">
    <citation type="submission" date="2022-10" db="EMBL/GenBank/DDBJ databases">
        <authorList>
            <person name="Chen Y."/>
            <person name="Dougan E. K."/>
            <person name="Chan C."/>
            <person name="Rhodes N."/>
            <person name="Thang M."/>
        </authorList>
    </citation>
    <scope>NUCLEOTIDE SEQUENCE</scope>
</reference>
<evidence type="ECO:0000256" key="7">
    <source>
        <dbReference type="ARBA" id="ARBA00023242"/>
    </source>
</evidence>
<feature type="domain" description="Sm" evidence="11">
    <location>
        <begin position="27"/>
        <end position="99"/>
    </location>
</feature>
<comment type="subcellular location">
    <subcellularLocation>
        <location evidence="1 9">Nucleus</location>
    </subcellularLocation>
</comment>
<feature type="region of interest" description="Disordered" evidence="10">
    <location>
        <begin position="1"/>
        <end position="28"/>
    </location>
</feature>
<dbReference type="OrthoDB" id="274944at2759"/>
<dbReference type="AlphaFoldDB" id="A0A9P1BW66"/>
<dbReference type="GO" id="GO:0005686">
    <property type="term" value="C:U2 snRNP"/>
    <property type="evidence" value="ECO:0007669"/>
    <property type="project" value="TreeGrafter"/>
</dbReference>
<keyword evidence="5 9" id="KW-0694">RNA-binding</keyword>
<dbReference type="GO" id="GO:0071004">
    <property type="term" value="C:U2-type prespliceosome"/>
    <property type="evidence" value="ECO:0007669"/>
    <property type="project" value="TreeGrafter"/>
</dbReference>
<dbReference type="PANTHER" id="PTHR10553:SF2">
    <property type="entry name" value="SMALL NUCLEAR RIBONUCLEOPROTEIN G"/>
    <property type="match status" value="1"/>
</dbReference>
<dbReference type="EMBL" id="CAMXCT030000569">
    <property type="protein sequence ID" value="CAL4767906.1"/>
    <property type="molecule type" value="Genomic_DNA"/>
</dbReference>
<accession>A0A9P1BW66</accession>
<dbReference type="PANTHER" id="PTHR10553">
    <property type="entry name" value="SMALL NUCLEAR RIBONUCLEOPROTEIN"/>
    <property type="match status" value="1"/>
</dbReference>
<dbReference type="InterPro" id="IPR047575">
    <property type="entry name" value="Sm"/>
</dbReference>
<dbReference type="Pfam" id="PF01423">
    <property type="entry name" value="LSM"/>
    <property type="match status" value="1"/>
</dbReference>
<dbReference type="GO" id="GO:0005685">
    <property type="term" value="C:U1 snRNP"/>
    <property type="evidence" value="ECO:0007669"/>
    <property type="project" value="TreeGrafter"/>
</dbReference>
<gene>
    <name evidence="12" type="ORF">C1SCF055_LOCUS8457</name>
</gene>
<dbReference type="GO" id="GO:0000387">
    <property type="term" value="P:spliceosomal snRNP assembly"/>
    <property type="evidence" value="ECO:0007669"/>
    <property type="project" value="UniProtKB-UniRule"/>
</dbReference>
<keyword evidence="3 9" id="KW-0507">mRNA processing</keyword>
<evidence type="ECO:0000256" key="5">
    <source>
        <dbReference type="ARBA" id="ARBA00022884"/>
    </source>
</evidence>
<dbReference type="FunFam" id="2.30.30.100:FF:000023">
    <property type="entry name" value="Small nuclear ribonucleoprotein G"/>
    <property type="match status" value="1"/>
</dbReference>
<keyword evidence="8 9" id="KW-0687">Ribonucleoprotein</keyword>
<evidence type="ECO:0000256" key="4">
    <source>
        <dbReference type="ARBA" id="ARBA00022728"/>
    </source>
</evidence>
<feature type="compositionally biased region" description="Polar residues" evidence="10">
    <location>
        <begin position="1"/>
        <end position="27"/>
    </location>
</feature>
<dbReference type="GO" id="GO:0003723">
    <property type="term" value="F:RNA binding"/>
    <property type="evidence" value="ECO:0007669"/>
    <property type="project" value="UniProtKB-UniRule"/>
</dbReference>
<dbReference type="GO" id="GO:0034719">
    <property type="term" value="C:SMN-Sm protein complex"/>
    <property type="evidence" value="ECO:0007669"/>
    <property type="project" value="TreeGrafter"/>
</dbReference>
<evidence type="ECO:0000259" key="11">
    <source>
        <dbReference type="PROSITE" id="PS52002"/>
    </source>
</evidence>
<dbReference type="PROSITE" id="PS52002">
    <property type="entry name" value="SM"/>
    <property type="match status" value="1"/>
</dbReference>
<sequence length="100" mass="11065">LGSSQAASDSPFTSALRENSSAMSKTGSGADLRKFMEKRLDLKLTANRHVVGVLRGYDQFMNIVLDNTVEIVSPTEKNEIGMVVIRGNSIMMWECLDRVK</sequence>
<comment type="similarity">
    <text evidence="2 9">Belongs to the snRNP Sm proteins family.</text>
</comment>
<dbReference type="GO" id="GO:0005682">
    <property type="term" value="C:U5 snRNP"/>
    <property type="evidence" value="ECO:0007669"/>
    <property type="project" value="TreeGrafter"/>
</dbReference>
<dbReference type="GO" id="GO:0071013">
    <property type="term" value="C:catalytic step 2 spliceosome"/>
    <property type="evidence" value="ECO:0007669"/>
    <property type="project" value="TreeGrafter"/>
</dbReference>
<dbReference type="SMART" id="SM00651">
    <property type="entry name" value="Sm"/>
    <property type="match status" value="1"/>
</dbReference>
<dbReference type="InterPro" id="IPR034098">
    <property type="entry name" value="Sm_G"/>
</dbReference>
<protein>
    <recommendedName>
        <fullName evidence="9">Small nuclear ribonucleoprotein G</fullName>
        <shortName evidence="9">snRNP-G</shortName>
    </recommendedName>
</protein>